<dbReference type="eggNOG" id="ENOG502QS7Z">
    <property type="taxonomic scope" value="Eukaryota"/>
</dbReference>
<organism evidence="2 3">
    <name type="scientific">Hypocrea atroviridis (strain ATCC 20476 / IMI 206040)</name>
    <name type="common">Trichoderma atroviride</name>
    <dbReference type="NCBI Taxonomy" id="452589"/>
    <lineage>
        <taxon>Eukaryota</taxon>
        <taxon>Fungi</taxon>
        <taxon>Dikarya</taxon>
        <taxon>Ascomycota</taxon>
        <taxon>Pezizomycotina</taxon>
        <taxon>Sordariomycetes</taxon>
        <taxon>Hypocreomycetidae</taxon>
        <taxon>Hypocreales</taxon>
        <taxon>Hypocreaceae</taxon>
        <taxon>Trichoderma</taxon>
    </lineage>
</organism>
<name>G9NYU1_HYPAI</name>
<gene>
    <name evidence="2" type="ORF">TRIATDRAFT_201347</name>
</gene>
<dbReference type="InterPro" id="IPR011722">
    <property type="entry name" value="Hemimethylated_DNA-bd_dom"/>
</dbReference>
<dbReference type="Pfam" id="PF12937">
    <property type="entry name" value="F-box-like"/>
    <property type="match status" value="1"/>
</dbReference>
<dbReference type="OrthoDB" id="28868at2759"/>
<dbReference type="Proteomes" id="UP000005426">
    <property type="component" value="Unassembled WGS sequence"/>
</dbReference>
<evidence type="ECO:0000313" key="3">
    <source>
        <dbReference type="Proteomes" id="UP000005426"/>
    </source>
</evidence>
<sequence>MEHLHNLHINDDGPAALSLEQMPDEMIGHILYYISPEDNLSGVQLVSRRFYRLANEPLLWKYHCRTSIKYWSPHHRFQKRLEAQAQKTLWKWLYIRRSGINKQVSRTLDEIIRTKVHRGRGFETISRLGYDAKDVLLEHCQAPTTADDWIARRYFSNRVIDAVHKHAAIEEWHSLAQSPQQCDLRLKSRQLERALGAFDLFVLHDQPGDLDDIARMLDDIATSFRLSHGGLQSWSTRTKALTLVRWLRARNLTGLNDPHNDYRNLRNCLIGQALRDPDHDSLPIVSAAIFCSVAARLGINASSCSFPSHVHAIISAPTGYTLDGDLAGESDPSSQRMFLDPFGSDDEVQFAHLESILAQLGFAENTVQFTTPVPASRMAIRVAHNISASLGIPNMHDRLAPRVTQLLNGNSHMNATACSYAASWALLILSRPDRTTWLDRLEKFLKRFPDVYPEDAWLVEKYLWPRFCEVISSPRDGFRRHHTRPGGPINPWHFWQGMRDLDGIPPPVYRRDRCNNKSGPGLQIGQVFRHRRYGWLGAITSWDERKSSRLSYFDLSPEDLADGPPILPGTSRSAFFYSCIAATEGEPHIVSARNIDPISDPTLVTEDMFPTAGKYFKRFDAAACKFVSNIREEFPQD</sequence>
<dbReference type="InterPro" id="IPR001810">
    <property type="entry name" value="F-box_dom"/>
</dbReference>
<dbReference type="Pfam" id="PF08755">
    <property type="entry name" value="YccV-like"/>
    <property type="match status" value="1"/>
</dbReference>
<dbReference type="KEGG" id="tatv:25777438"/>
<dbReference type="OMA" id="LLWRHHC"/>
<feature type="domain" description="F-box" evidence="1">
    <location>
        <begin position="16"/>
        <end position="63"/>
    </location>
</feature>
<proteinExistence type="predicted"/>
<dbReference type="InterPro" id="IPR032698">
    <property type="entry name" value="SirB1_N"/>
</dbReference>
<dbReference type="Gene3D" id="1.20.1280.50">
    <property type="match status" value="1"/>
</dbReference>
<dbReference type="EMBL" id="ABDG02000025">
    <property type="protein sequence ID" value="EHK43711.1"/>
    <property type="molecule type" value="Genomic_DNA"/>
</dbReference>
<dbReference type="STRING" id="452589.G9NYU1"/>
<dbReference type="AlphaFoldDB" id="G9NYU1"/>
<dbReference type="SUPFAM" id="SSF141255">
    <property type="entry name" value="YccV-like"/>
    <property type="match status" value="1"/>
</dbReference>
<keyword evidence="3" id="KW-1185">Reference proteome</keyword>
<dbReference type="SMART" id="SM00992">
    <property type="entry name" value="YccV-like"/>
    <property type="match status" value="1"/>
</dbReference>
<dbReference type="PANTHER" id="PTHR31350:SF27">
    <property type="entry name" value="HEMIMETHYLATED DNA-BINDING DOMAIN-CONTAINING PROTEIN"/>
    <property type="match status" value="1"/>
</dbReference>
<comment type="caution">
    <text evidence="2">The sequence shown here is derived from an EMBL/GenBank/DDBJ whole genome shotgun (WGS) entry which is preliminary data.</text>
</comment>
<evidence type="ECO:0000259" key="1">
    <source>
        <dbReference type="PROSITE" id="PS50181"/>
    </source>
</evidence>
<evidence type="ECO:0000313" key="2">
    <source>
        <dbReference type="EMBL" id="EHK43711.1"/>
    </source>
</evidence>
<dbReference type="PROSITE" id="PS50181">
    <property type="entry name" value="FBOX"/>
    <property type="match status" value="1"/>
</dbReference>
<dbReference type="HOGENOM" id="CLU_020266_0_0_1"/>
<dbReference type="GO" id="GO:0003677">
    <property type="term" value="F:DNA binding"/>
    <property type="evidence" value="ECO:0007669"/>
    <property type="project" value="InterPro"/>
</dbReference>
<dbReference type="PANTHER" id="PTHR31350">
    <property type="entry name" value="SI:DKEY-261L7.2"/>
    <property type="match status" value="1"/>
</dbReference>
<reference evidence="2 3" key="1">
    <citation type="journal article" date="2011" name="Genome Biol.">
        <title>Comparative genome sequence analysis underscores mycoparasitism as the ancestral life style of Trichoderma.</title>
        <authorList>
            <person name="Kubicek C.P."/>
            <person name="Herrera-Estrella A."/>
            <person name="Seidl-Seiboth V."/>
            <person name="Martinez D.A."/>
            <person name="Druzhinina I.S."/>
            <person name="Thon M."/>
            <person name="Zeilinger S."/>
            <person name="Casas-Flores S."/>
            <person name="Horwitz B.A."/>
            <person name="Mukherjee P.K."/>
            <person name="Mukherjee M."/>
            <person name="Kredics L."/>
            <person name="Alcaraz L.D."/>
            <person name="Aerts A."/>
            <person name="Antal Z."/>
            <person name="Atanasova L."/>
            <person name="Cervantes-Badillo M.G."/>
            <person name="Challacombe J."/>
            <person name="Chertkov O."/>
            <person name="McCluskey K."/>
            <person name="Coulpier F."/>
            <person name="Deshpande N."/>
            <person name="von Doehren H."/>
            <person name="Ebbole D.J."/>
            <person name="Esquivel-Naranjo E.U."/>
            <person name="Fekete E."/>
            <person name="Flipphi M."/>
            <person name="Glaser F."/>
            <person name="Gomez-Rodriguez E.Y."/>
            <person name="Gruber S."/>
            <person name="Han C."/>
            <person name="Henrissat B."/>
            <person name="Hermosa R."/>
            <person name="Hernandez-Onate M."/>
            <person name="Karaffa L."/>
            <person name="Kosti I."/>
            <person name="Le Crom S."/>
            <person name="Lindquist E."/>
            <person name="Lucas S."/>
            <person name="Luebeck M."/>
            <person name="Luebeck P.S."/>
            <person name="Margeot A."/>
            <person name="Metz B."/>
            <person name="Misra M."/>
            <person name="Nevalainen H."/>
            <person name="Omann M."/>
            <person name="Packer N."/>
            <person name="Perrone G."/>
            <person name="Uresti-Rivera E.E."/>
            <person name="Salamov A."/>
            <person name="Schmoll M."/>
            <person name="Seiboth B."/>
            <person name="Shapiro H."/>
            <person name="Sukno S."/>
            <person name="Tamayo-Ramos J.A."/>
            <person name="Tisch D."/>
            <person name="Wiest A."/>
            <person name="Wilkinson H.H."/>
            <person name="Zhang M."/>
            <person name="Coutinho P.M."/>
            <person name="Kenerley C.M."/>
            <person name="Monte E."/>
            <person name="Baker S.E."/>
            <person name="Grigoriev I.V."/>
        </authorList>
    </citation>
    <scope>NUCLEOTIDE SEQUENCE [LARGE SCALE GENOMIC DNA]</scope>
    <source>
        <strain evidence="3">ATCC 20476 / IMI 206040</strain>
    </source>
</reference>
<dbReference type="InterPro" id="IPR036047">
    <property type="entry name" value="F-box-like_dom_sf"/>
</dbReference>
<accession>G9NYU1</accession>
<dbReference type="Pfam" id="PF13369">
    <property type="entry name" value="Transglut_core2"/>
    <property type="match status" value="1"/>
</dbReference>
<protein>
    <recommendedName>
        <fullName evidence="1">F-box domain-containing protein</fullName>
    </recommendedName>
</protein>
<dbReference type="GeneID" id="25777438"/>
<dbReference type="SUPFAM" id="SSF81383">
    <property type="entry name" value="F-box domain"/>
    <property type="match status" value="1"/>
</dbReference>
<dbReference type="InterPro" id="IPR036623">
    <property type="entry name" value="Hemimethylated_DNA-bd_sf"/>
</dbReference>